<dbReference type="GeneID" id="27901865"/>
<accession>M3C2F0</accession>
<organism evidence="2 3">
    <name type="scientific">Sphaerulina musiva (strain SO2202)</name>
    <name type="common">Poplar stem canker fungus</name>
    <name type="synonym">Septoria musiva</name>
    <dbReference type="NCBI Taxonomy" id="692275"/>
    <lineage>
        <taxon>Eukaryota</taxon>
        <taxon>Fungi</taxon>
        <taxon>Dikarya</taxon>
        <taxon>Ascomycota</taxon>
        <taxon>Pezizomycotina</taxon>
        <taxon>Dothideomycetes</taxon>
        <taxon>Dothideomycetidae</taxon>
        <taxon>Mycosphaerellales</taxon>
        <taxon>Mycosphaerellaceae</taxon>
        <taxon>Sphaerulina</taxon>
    </lineage>
</organism>
<dbReference type="STRING" id="692275.M3C2F0"/>
<gene>
    <name evidence="2" type="ORF">SEPMUDRAFT_148136</name>
</gene>
<dbReference type="OrthoDB" id="3649172at2759"/>
<evidence type="ECO:0000259" key="1">
    <source>
        <dbReference type="PROSITE" id="PS50181"/>
    </source>
</evidence>
<dbReference type="InterPro" id="IPR001810">
    <property type="entry name" value="F-box_dom"/>
</dbReference>
<keyword evidence="3" id="KW-1185">Reference proteome</keyword>
<dbReference type="SUPFAM" id="SSF81383">
    <property type="entry name" value="F-box domain"/>
    <property type="match status" value="1"/>
</dbReference>
<dbReference type="InterPro" id="IPR036047">
    <property type="entry name" value="F-box-like_dom_sf"/>
</dbReference>
<dbReference type="OMA" id="IFRHFHE"/>
<dbReference type="EMBL" id="KB456262">
    <property type="protein sequence ID" value="EMF14421.1"/>
    <property type="molecule type" value="Genomic_DNA"/>
</dbReference>
<dbReference type="HOGENOM" id="CLU_040048_0_0_1"/>
<dbReference type="eggNOG" id="ENOG502S0Y1">
    <property type="taxonomic scope" value="Eukaryota"/>
</dbReference>
<dbReference type="AlphaFoldDB" id="M3C2F0"/>
<evidence type="ECO:0000313" key="3">
    <source>
        <dbReference type="Proteomes" id="UP000016931"/>
    </source>
</evidence>
<sequence>MASPDEAEEERKLSLIGHRPRHIIDGMIRLTEAEAAAPKPSTIHRASPSSPSMLGTLDTLPLEILHAIFAGLDFKTLLHISATCLRGIDVVKSLPEYRDLTSHAPLALAALGKTRLIRHHTATDLHTALLSPSCTSCNQYGAFLFLPTCQRCCYHCLRKNRSFWVIPLSVARKCFSLSVAEAKSMPKLRSIPGKYSIGYYVSRQKSIGLVSVSHAKELSIKIHGSQERMRLDLEAQRSSLSILDFHTFRVLQQAPLVPPGLDLSIQPMESNVPNDRYCGMASVPFPHLRSDRQVEHGLWCLGCEALGRNWSANGPIPEQLAHLLLPGCRADNVVDSRQDIARSRAELLRHIDQCPEARSLVHAGR</sequence>
<dbReference type="PROSITE" id="PS50181">
    <property type="entry name" value="FBOX"/>
    <property type="match status" value="1"/>
</dbReference>
<protein>
    <recommendedName>
        <fullName evidence="1">F-box domain-containing protein</fullName>
    </recommendedName>
</protein>
<reference evidence="2 3" key="1">
    <citation type="journal article" date="2012" name="PLoS Pathog.">
        <title>Diverse lifestyles and strategies of plant pathogenesis encoded in the genomes of eighteen Dothideomycetes fungi.</title>
        <authorList>
            <person name="Ohm R.A."/>
            <person name="Feau N."/>
            <person name="Henrissat B."/>
            <person name="Schoch C.L."/>
            <person name="Horwitz B.A."/>
            <person name="Barry K.W."/>
            <person name="Condon B.J."/>
            <person name="Copeland A.C."/>
            <person name="Dhillon B."/>
            <person name="Glaser F."/>
            <person name="Hesse C.N."/>
            <person name="Kosti I."/>
            <person name="LaButti K."/>
            <person name="Lindquist E.A."/>
            <person name="Lucas S."/>
            <person name="Salamov A.A."/>
            <person name="Bradshaw R.E."/>
            <person name="Ciuffetti L."/>
            <person name="Hamelin R.C."/>
            <person name="Kema G.H.J."/>
            <person name="Lawrence C."/>
            <person name="Scott J.A."/>
            <person name="Spatafora J.W."/>
            <person name="Turgeon B.G."/>
            <person name="de Wit P.J.G.M."/>
            <person name="Zhong S."/>
            <person name="Goodwin S.B."/>
            <person name="Grigoriev I.V."/>
        </authorList>
    </citation>
    <scope>NUCLEOTIDE SEQUENCE [LARGE SCALE GENOMIC DNA]</scope>
    <source>
        <strain evidence="2 3">SO2202</strain>
    </source>
</reference>
<name>M3C2F0_SPHMS</name>
<feature type="domain" description="F-box" evidence="1">
    <location>
        <begin position="54"/>
        <end position="100"/>
    </location>
</feature>
<dbReference type="RefSeq" id="XP_016762542.1">
    <property type="nucleotide sequence ID" value="XM_016904728.1"/>
</dbReference>
<proteinExistence type="predicted"/>
<dbReference type="Proteomes" id="UP000016931">
    <property type="component" value="Unassembled WGS sequence"/>
</dbReference>
<evidence type="ECO:0000313" key="2">
    <source>
        <dbReference type="EMBL" id="EMF14421.1"/>
    </source>
</evidence>